<dbReference type="GO" id="GO:0046872">
    <property type="term" value="F:metal ion binding"/>
    <property type="evidence" value="ECO:0007669"/>
    <property type="project" value="UniProtKB-KW"/>
</dbReference>
<gene>
    <name evidence="6" type="ORF">NT6N_35910</name>
</gene>
<accession>A0AAT9FRP1</accession>
<name>A0AAT9FRP1_9BACT</name>
<protein>
    <submittedName>
        <fullName evidence="6">Creatinine amidohydrolase</fullName>
    </submittedName>
</protein>
<dbReference type="SUPFAM" id="SSF102215">
    <property type="entry name" value="Creatininase"/>
    <property type="match status" value="1"/>
</dbReference>
<keyword evidence="4" id="KW-0862">Zinc</keyword>
<evidence type="ECO:0000256" key="3">
    <source>
        <dbReference type="ARBA" id="ARBA00022801"/>
    </source>
</evidence>
<dbReference type="KEGG" id="osu:NT6N_35910"/>
<comment type="similarity">
    <text evidence="5">Belongs to the creatininase superfamily.</text>
</comment>
<evidence type="ECO:0000256" key="2">
    <source>
        <dbReference type="ARBA" id="ARBA00022723"/>
    </source>
</evidence>
<evidence type="ECO:0000256" key="1">
    <source>
        <dbReference type="ARBA" id="ARBA00001947"/>
    </source>
</evidence>
<proteinExistence type="inferred from homology"/>
<dbReference type="EMBL" id="AP026866">
    <property type="protein sequence ID" value="BDS08551.1"/>
    <property type="molecule type" value="Genomic_DNA"/>
</dbReference>
<dbReference type="InterPro" id="IPR024087">
    <property type="entry name" value="Creatininase-like_sf"/>
</dbReference>
<reference evidence="6" key="1">
    <citation type="submission" date="2024-07" db="EMBL/GenBank/DDBJ databases">
        <title>Complete genome sequence of Verrucomicrobiaceae bacterium NT6N.</title>
        <authorList>
            <person name="Huang C."/>
            <person name="Takami H."/>
            <person name="Hamasaki K."/>
        </authorList>
    </citation>
    <scope>NUCLEOTIDE SEQUENCE</scope>
    <source>
        <strain evidence="6">NT6N</strain>
    </source>
</reference>
<comment type="cofactor">
    <cofactor evidence="1">
        <name>Zn(2+)</name>
        <dbReference type="ChEBI" id="CHEBI:29105"/>
    </cofactor>
</comment>
<organism evidence="6">
    <name type="scientific">Oceaniferula spumae</name>
    <dbReference type="NCBI Taxonomy" id="2979115"/>
    <lineage>
        <taxon>Bacteria</taxon>
        <taxon>Pseudomonadati</taxon>
        <taxon>Verrucomicrobiota</taxon>
        <taxon>Verrucomicrobiia</taxon>
        <taxon>Verrucomicrobiales</taxon>
        <taxon>Verrucomicrobiaceae</taxon>
        <taxon>Oceaniferula</taxon>
    </lineage>
</organism>
<dbReference type="Pfam" id="PF02633">
    <property type="entry name" value="Creatininase"/>
    <property type="match status" value="1"/>
</dbReference>
<dbReference type="AlphaFoldDB" id="A0AAT9FRP1"/>
<evidence type="ECO:0000313" key="6">
    <source>
        <dbReference type="EMBL" id="BDS08551.1"/>
    </source>
</evidence>
<keyword evidence="2" id="KW-0479">Metal-binding</keyword>
<evidence type="ECO:0000256" key="4">
    <source>
        <dbReference type="ARBA" id="ARBA00022833"/>
    </source>
</evidence>
<dbReference type="PANTHER" id="PTHR35005">
    <property type="entry name" value="3-DEHYDRO-SCYLLO-INOSOSE HYDROLASE"/>
    <property type="match status" value="1"/>
</dbReference>
<dbReference type="GO" id="GO:0016811">
    <property type="term" value="F:hydrolase activity, acting on carbon-nitrogen (but not peptide) bonds, in linear amides"/>
    <property type="evidence" value="ECO:0007669"/>
    <property type="project" value="TreeGrafter"/>
</dbReference>
<dbReference type="Gene3D" id="3.40.50.10310">
    <property type="entry name" value="Creatininase"/>
    <property type="match status" value="1"/>
</dbReference>
<keyword evidence="3" id="KW-0378">Hydrolase</keyword>
<dbReference type="InterPro" id="IPR003785">
    <property type="entry name" value="Creatininase/forma_Hydrolase"/>
</dbReference>
<dbReference type="GO" id="GO:0009231">
    <property type="term" value="P:riboflavin biosynthetic process"/>
    <property type="evidence" value="ECO:0007669"/>
    <property type="project" value="TreeGrafter"/>
</dbReference>
<sequence length="233" mass="25752">MVDLSQLRPRQIYAAVEESPIAWIPLGAIEWHGWHAPVGLDALTSSGLCQLAWEKLGGIVMPPLHYGAYASIAGHPWTILLDQEDSDILVRLLLNTLQRLEEFGVKKAVVLTGHFATVQGEILAELNDLWKSQWRAMKLVVLNPDSCPDLPIPPDHGGLFETALLQSLHPDAIDMAELSDELVEEKNPAGIQRRDPSHPLYGVIGADPRPVTAEQGEKLRDHLLAWILAEVKD</sequence>
<dbReference type="PANTHER" id="PTHR35005:SF1">
    <property type="entry name" value="2-AMINO-5-FORMYLAMINO-6-RIBOSYLAMINOPYRIMIDIN-4(3H)-ONE 5'-MONOPHOSPHATE DEFORMYLASE"/>
    <property type="match status" value="1"/>
</dbReference>
<evidence type="ECO:0000256" key="5">
    <source>
        <dbReference type="ARBA" id="ARBA00024029"/>
    </source>
</evidence>